<protein>
    <submittedName>
        <fullName evidence="2">Uncharacterized protein</fullName>
    </submittedName>
</protein>
<comment type="caution">
    <text evidence="2">The sequence shown here is derived from an EMBL/GenBank/DDBJ whole genome shotgun (WGS) entry which is preliminary data.</text>
</comment>
<dbReference type="AlphaFoldDB" id="A0A9N7V7I4"/>
<evidence type="ECO:0000256" key="1">
    <source>
        <dbReference type="SAM" id="MobiDB-lite"/>
    </source>
</evidence>
<proteinExistence type="predicted"/>
<keyword evidence="3" id="KW-1185">Reference proteome</keyword>
<gene>
    <name evidence="2" type="ORF">PLEPLA_LOCUS32093</name>
</gene>
<evidence type="ECO:0000313" key="3">
    <source>
        <dbReference type="Proteomes" id="UP001153269"/>
    </source>
</evidence>
<dbReference type="EMBL" id="CADEAL010003336">
    <property type="protein sequence ID" value="CAB1444377.1"/>
    <property type="molecule type" value="Genomic_DNA"/>
</dbReference>
<accession>A0A9N7V7I4</accession>
<sequence length="174" mass="19302">MDSPLWRSGGPFIGDVKRRARPGGEFQFRVEEGTGRSVGQRPQRRAAQSDEPGASPVSSSVGGRCILKFIPRPHQEAPLLSRALDENLLRFKTSVSQMVFTQAYLVSERVWVPRSEKPRCILGRASDRNTRGSIAFGGELRFPYESSLSLIRNALDAKADCRAAGGEERRGEER</sequence>
<dbReference type="Proteomes" id="UP001153269">
    <property type="component" value="Unassembled WGS sequence"/>
</dbReference>
<organism evidence="2 3">
    <name type="scientific">Pleuronectes platessa</name>
    <name type="common">European plaice</name>
    <dbReference type="NCBI Taxonomy" id="8262"/>
    <lineage>
        <taxon>Eukaryota</taxon>
        <taxon>Metazoa</taxon>
        <taxon>Chordata</taxon>
        <taxon>Craniata</taxon>
        <taxon>Vertebrata</taxon>
        <taxon>Euteleostomi</taxon>
        <taxon>Actinopterygii</taxon>
        <taxon>Neopterygii</taxon>
        <taxon>Teleostei</taxon>
        <taxon>Neoteleostei</taxon>
        <taxon>Acanthomorphata</taxon>
        <taxon>Carangaria</taxon>
        <taxon>Pleuronectiformes</taxon>
        <taxon>Pleuronectoidei</taxon>
        <taxon>Pleuronectidae</taxon>
        <taxon>Pleuronectes</taxon>
    </lineage>
</organism>
<name>A0A9N7V7I4_PLEPL</name>
<evidence type="ECO:0000313" key="2">
    <source>
        <dbReference type="EMBL" id="CAB1444377.1"/>
    </source>
</evidence>
<feature type="region of interest" description="Disordered" evidence="1">
    <location>
        <begin position="26"/>
        <end position="60"/>
    </location>
</feature>
<reference evidence="2" key="1">
    <citation type="submission" date="2020-03" db="EMBL/GenBank/DDBJ databases">
        <authorList>
            <person name="Weist P."/>
        </authorList>
    </citation>
    <scope>NUCLEOTIDE SEQUENCE</scope>
</reference>